<dbReference type="Gene3D" id="3.30.1330.60">
    <property type="entry name" value="OmpA-like domain"/>
    <property type="match status" value="1"/>
</dbReference>
<dbReference type="AlphaFoldDB" id="A0A7G7GAF6"/>
<dbReference type="PRINTS" id="PR01021">
    <property type="entry name" value="OMPADOMAIN"/>
</dbReference>
<dbReference type="EMBL" id="CP055156">
    <property type="protein sequence ID" value="QNF34140.1"/>
    <property type="molecule type" value="Genomic_DNA"/>
</dbReference>
<evidence type="ECO:0000313" key="7">
    <source>
        <dbReference type="Proteomes" id="UP000515237"/>
    </source>
</evidence>
<dbReference type="GO" id="GO:0009279">
    <property type="term" value="C:cell outer membrane"/>
    <property type="evidence" value="ECO:0007669"/>
    <property type="project" value="UniProtKB-SubCell"/>
</dbReference>
<evidence type="ECO:0000256" key="2">
    <source>
        <dbReference type="ARBA" id="ARBA00023136"/>
    </source>
</evidence>
<evidence type="ECO:0000256" key="3">
    <source>
        <dbReference type="ARBA" id="ARBA00023237"/>
    </source>
</evidence>
<dbReference type="KEGG" id="aswu:HUW51_15950"/>
<comment type="subcellular location">
    <subcellularLocation>
        <location evidence="1">Cell outer membrane</location>
    </subcellularLocation>
</comment>
<dbReference type="CDD" id="cd07185">
    <property type="entry name" value="OmpA_C-like"/>
    <property type="match status" value="1"/>
</dbReference>
<dbReference type="SUPFAM" id="SSF103088">
    <property type="entry name" value="OmpA-like"/>
    <property type="match status" value="1"/>
</dbReference>
<dbReference type="Pfam" id="PF00691">
    <property type="entry name" value="OmpA"/>
    <property type="match status" value="1"/>
</dbReference>
<keyword evidence="7" id="KW-1185">Reference proteome</keyword>
<dbReference type="InterPro" id="IPR006665">
    <property type="entry name" value="OmpA-like"/>
</dbReference>
<keyword evidence="2 4" id="KW-0472">Membrane</keyword>
<dbReference type="PANTHER" id="PTHR30329:SF21">
    <property type="entry name" value="LIPOPROTEIN YIAD-RELATED"/>
    <property type="match status" value="1"/>
</dbReference>
<keyword evidence="3" id="KW-0998">Cell outer membrane</keyword>
<feature type="domain" description="OmpA-like" evidence="5">
    <location>
        <begin position="91"/>
        <end position="210"/>
    </location>
</feature>
<dbReference type="RefSeq" id="WP_185270621.1">
    <property type="nucleotide sequence ID" value="NZ_CP055156.1"/>
</dbReference>
<gene>
    <name evidence="6" type="ORF">HUW51_15950</name>
</gene>
<evidence type="ECO:0000256" key="1">
    <source>
        <dbReference type="ARBA" id="ARBA00004442"/>
    </source>
</evidence>
<evidence type="ECO:0000256" key="4">
    <source>
        <dbReference type="PROSITE-ProRule" id="PRU00473"/>
    </source>
</evidence>
<accession>A0A7G7GAF6</accession>
<organism evidence="6 7">
    <name type="scientific">Adhaeribacter swui</name>
    <dbReference type="NCBI Taxonomy" id="2086471"/>
    <lineage>
        <taxon>Bacteria</taxon>
        <taxon>Pseudomonadati</taxon>
        <taxon>Bacteroidota</taxon>
        <taxon>Cytophagia</taxon>
        <taxon>Cytophagales</taxon>
        <taxon>Hymenobacteraceae</taxon>
        <taxon>Adhaeribacter</taxon>
    </lineage>
</organism>
<protein>
    <submittedName>
        <fullName evidence="6">OmpA family protein</fullName>
    </submittedName>
</protein>
<sequence>MAELNVQPKNKRPVWLWLLLALIALALLFFLLRGCNREQTNTTPDTGMTSDTTAMSRDTTAEFSWNSIDFDAPAATYEEISDSAISVRGNNDYAIYAIDETILFDTDQNTIKPTAASKLKLISESMGKRFANGQVRIYGHTDAQGSAGYNLQLAEQRAEAVKNWLTQNGNITEDRISLHPVGESQPVASNASAAGRQQNRRVEIVVRRSDQG</sequence>
<reference evidence="6 7" key="1">
    <citation type="journal article" date="2018" name="Int. J. Syst. Evol. Microbiol.">
        <title>Adhaeribacter swui sp. nov., isolated from wet mud.</title>
        <authorList>
            <person name="Kim D.U."/>
            <person name="Kim K.W."/>
            <person name="Kang M.S."/>
            <person name="Kim J.Y."/>
            <person name="Jang J.H."/>
            <person name="Kim M.K."/>
        </authorList>
    </citation>
    <scope>NUCLEOTIDE SEQUENCE [LARGE SCALE GENOMIC DNA]</scope>
    <source>
        <strain evidence="6 7">KCTC 52873</strain>
    </source>
</reference>
<dbReference type="InterPro" id="IPR006664">
    <property type="entry name" value="OMP_bac"/>
</dbReference>
<dbReference type="InterPro" id="IPR036737">
    <property type="entry name" value="OmpA-like_sf"/>
</dbReference>
<name>A0A7G7GAF6_9BACT</name>
<dbReference type="InterPro" id="IPR050330">
    <property type="entry name" value="Bact_OuterMem_StrucFunc"/>
</dbReference>
<evidence type="ECO:0000313" key="6">
    <source>
        <dbReference type="EMBL" id="QNF34140.1"/>
    </source>
</evidence>
<dbReference type="PANTHER" id="PTHR30329">
    <property type="entry name" value="STATOR ELEMENT OF FLAGELLAR MOTOR COMPLEX"/>
    <property type="match status" value="1"/>
</dbReference>
<dbReference type="Proteomes" id="UP000515237">
    <property type="component" value="Chromosome"/>
</dbReference>
<evidence type="ECO:0000259" key="5">
    <source>
        <dbReference type="PROSITE" id="PS51123"/>
    </source>
</evidence>
<proteinExistence type="predicted"/>
<dbReference type="PROSITE" id="PS51123">
    <property type="entry name" value="OMPA_2"/>
    <property type="match status" value="1"/>
</dbReference>